<dbReference type="InParanoid" id="A0A1E7EZ49"/>
<dbReference type="EMBL" id="KV784369">
    <property type="protein sequence ID" value="OEU11212.1"/>
    <property type="molecule type" value="Genomic_DNA"/>
</dbReference>
<evidence type="ECO:0000313" key="4">
    <source>
        <dbReference type="Proteomes" id="UP000095751"/>
    </source>
</evidence>
<proteinExistence type="predicted"/>
<feature type="signal peptide" evidence="2">
    <location>
        <begin position="1"/>
        <end position="22"/>
    </location>
</feature>
<dbReference type="Proteomes" id="UP000095751">
    <property type="component" value="Unassembled WGS sequence"/>
</dbReference>
<reference evidence="3 4" key="1">
    <citation type="submission" date="2016-09" db="EMBL/GenBank/DDBJ databases">
        <title>Extensive genetic diversity and differential bi-allelic expression allows diatom success in the polar Southern Ocean.</title>
        <authorList>
            <consortium name="DOE Joint Genome Institute"/>
            <person name="Mock T."/>
            <person name="Otillar R.P."/>
            <person name="Strauss J."/>
            <person name="Dupont C."/>
            <person name="Frickenhaus S."/>
            <person name="Maumus F."/>
            <person name="Mcmullan M."/>
            <person name="Sanges R."/>
            <person name="Schmutz J."/>
            <person name="Toseland A."/>
            <person name="Valas R."/>
            <person name="Veluchamy A."/>
            <person name="Ward B.J."/>
            <person name="Allen A."/>
            <person name="Barry K."/>
            <person name="Falciatore A."/>
            <person name="Ferrante M."/>
            <person name="Fortunato A.E."/>
            <person name="Gloeckner G."/>
            <person name="Gruber A."/>
            <person name="Hipkin R."/>
            <person name="Janech M."/>
            <person name="Kroth P."/>
            <person name="Leese F."/>
            <person name="Lindquist E."/>
            <person name="Lyon B.R."/>
            <person name="Martin J."/>
            <person name="Mayer C."/>
            <person name="Parker M."/>
            <person name="Quesneville H."/>
            <person name="Raymond J."/>
            <person name="Uhlig C."/>
            <person name="Valentin K.U."/>
            <person name="Worden A.Z."/>
            <person name="Armbrust E.V."/>
            <person name="Bowler C."/>
            <person name="Green B."/>
            <person name="Moulton V."/>
            <person name="Van Oosterhout C."/>
            <person name="Grigoriev I."/>
        </authorList>
    </citation>
    <scope>NUCLEOTIDE SEQUENCE [LARGE SCALE GENOMIC DNA]</scope>
    <source>
        <strain evidence="3 4">CCMP1102</strain>
    </source>
</reference>
<dbReference type="AlphaFoldDB" id="A0A1E7EZ49"/>
<gene>
    <name evidence="3" type="ORF">FRACYDRAFT_246325</name>
</gene>
<evidence type="ECO:0000256" key="1">
    <source>
        <dbReference type="SAM" id="MobiDB-lite"/>
    </source>
</evidence>
<feature type="region of interest" description="Disordered" evidence="1">
    <location>
        <begin position="147"/>
        <end position="207"/>
    </location>
</feature>
<keyword evidence="4" id="KW-1185">Reference proteome</keyword>
<feature type="compositionally biased region" description="Low complexity" evidence="1">
    <location>
        <begin position="149"/>
        <end position="163"/>
    </location>
</feature>
<dbReference type="KEGG" id="fcy:FRACYDRAFT_246325"/>
<keyword evidence="2" id="KW-0732">Signal</keyword>
<protein>
    <submittedName>
        <fullName evidence="3">Uncharacterized protein</fullName>
    </submittedName>
</protein>
<sequence length="262" mass="28455">MEIRLVTFPLYVVLLVVKTRKGTPTHGRTKVQEITSTDIGAYWGNALFFGVILVDEKDTDFLTSITGLSQSSYFILPYPSNKDVKYTSPVLLTTSSTSTSTSTVSISLQVAATTSNNTEGTLSLLSSSSDIIIDGLPTGPIILQGSPFNVDSNIDNDSNNNDSEGQRTHEMEQEQHYHSSSSSSSSSSFLSSTKKNHDEIDDDNDEEEGCIYTVGGFSNISTSTTHLMDLLYPILSGCIIEDHGNNSASTNTKQQQQKEGRN</sequence>
<evidence type="ECO:0000256" key="2">
    <source>
        <dbReference type="SAM" id="SignalP"/>
    </source>
</evidence>
<feature type="compositionally biased region" description="Low complexity" evidence="1">
    <location>
        <begin position="179"/>
        <end position="192"/>
    </location>
</feature>
<feature type="chain" id="PRO_5009192404" evidence="2">
    <location>
        <begin position="23"/>
        <end position="262"/>
    </location>
</feature>
<feature type="compositionally biased region" description="Basic and acidic residues" evidence="1">
    <location>
        <begin position="164"/>
        <end position="177"/>
    </location>
</feature>
<name>A0A1E7EZ49_9STRA</name>
<organism evidence="3 4">
    <name type="scientific">Fragilariopsis cylindrus CCMP1102</name>
    <dbReference type="NCBI Taxonomy" id="635003"/>
    <lineage>
        <taxon>Eukaryota</taxon>
        <taxon>Sar</taxon>
        <taxon>Stramenopiles</taxon>
        <taxon>Ochrophyta</taxon>
        <taxon>Bacillariophyta</taxon>
        <taxon>Bacillariophyceae</taxon>
        <taxon>Bacillariophycidae</taxon>
        <taxon>Bacillariales</taxon>
        <taxon>Bacillariaceae</taxon>
        <taxon>Fragilariopsis</taxon>
    </lineage>
</organism>
<accession>A0A1E7EZ49</accession>
<evidence type="ECO:0000313" key="3">
    <source>
        <dbReference type="EMBL" id="OEU11212.1"/>
    </source>
</evidence>